<dbReference type="InterPro" id="IPR013740">
    <property type="entry name" value="Redoxin"/>
</dbReference>
<dbReference type="InterPro" id="IPR036249">
    <property type="entry name" value="Thioredoxin-like_sf"/>
</dbReference>
<dbReference type="InterPro" id="IPR050553">
    <property type="entry name" value="Thioredoxin_ResA/DsbE_sf"/>
</dbReference>
<dbReference type="PANTHER" id="PTHR42852">
    <property type="entry name" value="THIOL:DISULFIDE INTERCHANGE PROTEIN DSBE"/>
    <property type="match status" value="1"/>
</dbReference>
<protein>
    <submittedName>
        <fullName evidence="6">TlpA disulfide reductase family protein</fullName>
    </submittedName>
</protein>
<dbReference type="CDD" id="cd02966">
    <property type="entry name" value="TlpA_like_family"/>
    <property type="match status" value="1"/>
</dbReference>
<dbReference type="PROSITE" id="PS51257">
    <property type="entry name" value="PROKAR_LIPOPROTEIN"/>
    <property type="match status" value="1"/>
</dbReference>
<keyword evidence="3" id="KW-1015">Disulfide bond</keyword>
<comment type="caution">
    <text evidence="6">The sequence shown here is derived from an EMBL/GenBank/DDBJ whole genome shotgun (WGS) entry which is preliminary data.</text>
</comment>
<accession>A0AAJ1QY54</accession>
<dbReference type="Pfam" id="PF08534">
    <property type="entry name" value="Redoxin"/>
    <property type="match status" value="1"/>
</dbReference>
<keyword evidence="2" id="KW-0201">Cytochrome c-type biogenesis</keyword>
<evidence type="ECO:0000313" key="6">
    <source>
        <dbReference type="EMBL" id="MDN3620088.1"/>
    </source>
</evidence>
<dbReference type="GO" id="GO:0017004">
    <property type="term" value="P:cytochrome complex assembly"/>
    <property type="evidence" value="ECO:0007669"/>
    <property type="project" value="UniProtKB-KW"/>
</dbReference>
<dbReference type="SUPFAM" id="SSF52833">
    <property type="entry name" value="Thioredoxin-like"/>
    <property type="match status" value="1"/>
</dbReference>
<dbReference type="PROSITE" id="PS51352">
    <property type="entry name" value="THIOREDOXIN_2"/>
    <property type="match status" value="1"/>
</dbReference>
<reference evidence="6 7" key="1">
    <citation type="journal article" date="2014" name="Int. J. Syst. Evol. Microbiol.">
        <title>Complete genome sequence of Corynebacterium casei LMG S-19264T (=DSM 44701T), isolated from a smear-ripened cheese.</title>
        <authorList>
            <consortium name="US DOE Joint Genome Institute (JGI-PGF)"/>
            <person name="Walter F."/>
            <person name="Albersmeier A."/>
            <person name="Kalinowski J."/>
            <person name="Ruckert C."/>
        </authorList>
    </citation>
    <scope>NUCLEOTIDE SEQUENCE [LARGE SCALE GENOMIC DNA]</scope>
    <source>
        <strain evidence="6 7">CECT 8670</strain>
    </source>
</reference>
<dbReference type="PANTHER" id="PTHR42852:SF6">
    <property type="entry name" value="THIOL:DISULFIDE INTERCHANGE PROTEIN DSBE"/>
    <property type="match status" value="1"/>
</dbReference>
<dbReference type="Proteomes" id="UP001228636">
    <property type="component" value="Unassembled WGS sequence"/>
</dbReference>
<gene>
    <name evidence="6" type="ORF">QWY81_11545</name>
</gene>
<organism evidence="6 7">
    <name type="scientific">Polaribacter sejongensis</name>
    <dbReference type="NCBI Taxonomy" id="985043"/>
    <lineage>
        <taxon>Bacteria</taxon>
        <taxon>Pseudomonadati</taxon>
        <taxon>Bacteroidota</taxon>
        <taxon>Flavobacteriia</taxon>
        <taxon>Flavobacteriales</taxon>
        <taxon>Flavobacteriaceae</taxon>
    </lineage>
</organism>
<sequence length="457" mass="53148">MKKILLVLLVSTLLSSCNSTPKKDYILFSGKILNTKSREFRLTKIGEGSENKKITLEEDGTFLDTITSGTGFYFLHNPRQRVDLYLPNGGDFNLTIDAENFRSSGKLTGKDSEASNFMLTKNERYYSLIGNTTEYFLLSETDFKIKSKKVEESLSKYLDSFPNTTKDFLEFRRKELKYNRLYKLINYENSHRVYSKNNNFNVSPGFYDELEEFDFLNEEDYKMSYPYKKLVKWYYQKEIDALIAQENIDKSLAKLKVYNKVPNEFIKNNLISTAAFFGISETKEIEEYYEYYLSIANSKTEKVTKKYNNLIKIAKGKPSPEFTDYINHAGGKTSLSDLEGKYVYIDVWATWCAPCLAEVPFLKEIEEDYKNKKIHFVSLSIDTEKHFEKWKKMVTNKKMGGIQLIADKNWSSEFVSEYQINGIPRFILLDPKGNIVDAHAPRPSDSKLIDLFNELNI</sequence>
<keyword evidence="4" id="KW-0676">Redox-active center</keyword>
<evidence type="ECO:0000259" key="5">
    <source>
        <dbReference type="PROSITE" id="PS51352"/>
    </source>
</evidence>
<dbReference type="Gene3D" id="3.40.30.10">
    <property type="entry name" value="Glutaredoxin"/>
    <property type="match status" value="1"/>
</dbReference>
<dbReference type="InterPro" id="IPR013766">
    <property type="entry name" value="Thioredoxin_domain"/>
</dbReference>
<evidence type="ECO:0000256" key="3">
    <source>
        <dbReference type="ARBA" id="ARBA00023157"/>
    </source>
</evidence>
<dbReference type="AlphaFoldDB" id="A0AAJ1QY54"/>
<evidence type="ECO:0000256" key="4">
    <source>
        <dbReference type="ARBA" id="ARBA00023284"/>
    </source>
</evidence>
<dbReference type="RefSeq" id="WP_261973060.1">
    <property type="nucleotide sequence ID" value="NZ_CP103460.1"/>
</dbReference>
<name>A0AAJ1QY54_9FLAO</name>
<comment type="subcellular location">
    <subcellularLocation>
        <location evidence="1">Cell envelope</location>
    </subcellularLocation>
</comment>
<evidence type="ECO:0000313" key="7">
    <source>
        <dbReference type="Proteomes" id="UP001228636"/>
    </source>
</evidence>
<dbReference type="GO" id="GO:0030313">
    <property type="term" value="C:cell envelope"/>
    <property type="evidence" value="ECO:0007669"/>
    <property type="project" value="UniProtKB-SubCell"/>
</dbReference>
<dbReference type="GO" id="GO:0016491">
    <property type="term" value="F:oxidoreductase activity"/>
    <property type="evidence" value="ECO:0007669"/>
    <property type="project" value="InterPro"/>
</dbReference>
<evidence type="ECO:0000256" key="2">
    <source>
        <dbReference type="ARBA" id="ARBA00022748"/>
    </source>
</evidence>
<feature type="domain" description="Thioredoxin" evidence="5">
    <location>
        <begin position="313"/>
        <end position="457"/>
    </location>
</feature>
<dbReference type="EMBL" id="JAUFQH010000009">
    <property type="protein sequence ID" value="MDN3620088.1"/>
    <property type="molecule type" value="Genomic_DNA"/>
</dbReference>
<evidence type="ECO:0000256" key="1">
    <source>
        <dbReference type="ARBA" id="ARBA00004196"/>
    </source>
</evidence>
<proteinExistence type="predicted"/>